<dbReference type="AlphaFoldDB" id="E6VYA9"/>
<gene>
    <name evidence="5" type="ordered locus">Daes_0547</name>
</gene>
<keyword evidence="1" id="KW-0813">Transport</keyword>
<dbReference type="EMBL" id="CP002431">
    <property type="protein sequence ID" value="ADU61567.1"/>
    <property type="molecule type" value="Genomic_DNA"/>
</dbReference>
<name>E6VYA9_PSEA9</name>
<dbReference type="PANTHER" id="PTHR43423:SF1">
    <property type="entry name" value="ABC TRANSPORTER I FAMILY MEMBER 17"/>
    <property type="match status" value="1"/>
</dbReference>
<evidence type="ECO:0000259" key="4">
    <source>
        <dbReference type="PROSITE" id="PS50893"/>
    </source>
</evidence>
<feature type="domain" description="ABC transporter" evidence="4">
    <location>
        <begin position="3"/>
        <end position="216"/>
    </location>
</feature>
<dbReference type="InterPro" id="IPR027417">
    <property type="entry name" value="P-loop_NTPase"/>
</dbReference>
<evidence type="ECO:0000256" key="3">
    <source>
        <dbReference type="ARBA" id="ARBA00022840"/>
    </source>
</evidence>
<organism evidence="5 6">
    <name type="scientific">Pseudodesulfovibrio aespoeensis (strain ATCC 700646 / DSM 10631 / Aspo-2)</name>
    <name type="common">Desulfovibrio aespoeensis</name>
    <dbReference type="NCBI Taxonomy" id="643562"/>
    <lineage>
        <taxon>Bacteria</taxon>
        <taxon>Pseudomonadati</taxon>
        <taxon>Thermodesulfobacteriota</taxon>
        <taxon>Desulfovibrionia</taxon>
        <taxon>Desulfovibrionales</taxon>
        <taxon>Desulfovibrionaceae</taxon>
    </lineage>
</organism>
<dbReference type="KEGG" id="das:Daes_0547"/>
<dbReference type="InterPro" id="IPR017871">
    <property type="entry name" value="ABC_transporter-like_CS"/>
</dbReference>
<dbReference type="SUPFAM" id="SSF52540">
    <property type="entry name" value="P-loop containing nucleoside triphosphate hydrolases"/>
    <property type="match status" value="1"/>
</dbReference>
<dbReference type="PANTHER" id="PTHR43423">
    <property type="entry name" value="ABC TRANSPORTER I FAMILY MEMBER 17"/>
    <property type="match status" value="1"/>
</dbReference>
<evidence type="ECO:0000256" key="1">
    <source>
        <dbReference type="ARBA" id="ARBA00022448"/>
    </source>
</evidence>
<dbReference type="eggNOG" id="COG1132">
    <property type="taxonomic scope" value="Bacteria"/>
</dbReference>
<dbReference type="RefSeq" id="WP_013513503.1">
    <property type="nucleotide sequence ID" value="NC_014844.1"/>
</dbReference>
<dbReference type="Proteomes" id="UP000002191">
    <property type="component" value="Chromosome"/>
</dbReference>
<accession>E6VYA9</accession>
<dbReference type="InterPro" id="IPR003593">
    <property type="entry name" value="AAA+_ATPase"/>
</dbReference>
<reference evidence="6" key="1">
    <citation type="submission" date="2010-12" db="EMBL/GenBank/DDBJ databases">
        <title>Complete sequence of Desulfovibrio aespoeensis Aspo-2.</title>
        <authorList>
            <consortium name="US DOE Joint Genome Institute"/>
            <person name="Lucas S."/>
            <person name="Copeland A."/>
            <person name="Lapidus A."/>
            <person name="Cheng J.-F."/>
            <person name="Goodwin L."/>
            <person name="Pitluck S."/>
            <person name="Chertkov O."/>
            <person name="Misra M."/>
            <person name="Detter J.C."/>
            <person name="Han C."/>
            <person name="Tapia R."/>
            <person name="Land M."/>
            <person name="Hauser L."/>
            <person name="Kyrpides N."/>
            <person name="Ivanova N."/>
            <person name="Ovchinnikova G."/>
            <person name="Pedersen K."/>
            <person name="Jagevall S."/>
            <person name="Hazen T."/>
            <person name="Woyke T."/>
        </authorList>
    </citation>
    <scope>NUCLEOTIDE SEQUENCE [LARGE SCALE GENOMIC DNA]</scope>
    <source>
        <strain evidence="6">ATCC 700646 / DSM 10631 / Aspo-2</strain>
    </source>
</reference>
<keyword evidence="2" id="KW-0547">Nucleotide-binding</keyword>
<dbReference type="GO" id="GO:0016887">
    <property type="term" value="F:ATP hydrolysis activity"/>
    <property type="evidence" value="ECO:0007669"/>
    <property type="project" value="InterPro"/>
</dbReference>
<dbReference type="PROSITE" id="PS00211">
    <property type="entry name" value="ABC_TRANSPORTER_1"/>
    <property type="match status" value="1"/>
</dbReference>
<proteinExistence type="predicted"/>
<keyword evidence="3" id="KW-0067">ATP-binding</keyword>
<evidence type="ECO:0000256" key="2">
    <source>
        <dbReference type="ARBA" id="ARBA00022741"/>
    </source>
</evidence>
<protein>
    <submittedName>
        <fullName evidence="5">ABC transporter related protein</fullName>
    </submittedName>
</protein>
<dbReference type="SMART" id="SM00382">
    <property type="entry name" value="AAA"/>
    <property type="match status" value="1"/>
</dbReference>
<dbReference type="Pfam" id="PF00005">
    <property type="entry name" value="ABC_tran"/>
    <property type="match status" value="1"/>
</dbReference>
<evidence type="ECO:0000313" key="5">
    <source>
        <dbReference type="EMBL" id="ADU61567.1"/>
    </source>
</evidence>
<dbReference type="PROSITE" id="PS50893">
    <property type="entry name" value="ABC_TRANSPORTER_2"/>
    <property type="match status" value="1"/>
</dbReference>
<sequence length="217" mass="22765">MTLALDRVGFAYPGRDALFENASLTIADGSFVLVRGASGAGKSTLLRLLCRLEEAQAGRILLDGVPIDAMDPADLRRSVAYVQQMPILLPGTVRDNLLLPFSFKANNALIPPTDEALAAMLGGFLLDGVTPESRADTLSVGQAQRVCLIRSLLLGPGAVLMDEPTASLDADSAGVVLAKAAELSRQGMTVIMVSHSPDTPAGITHVVRVTGRALEYA</sequence>
<keyword evidence="6" id="KW-1185">Reference proteome</keyword>
<dbReference type="OrthoDB" id="9809450at2"/>
<reference evidence="5 6" key="2">
    <citation type="journal article" date="2014" name="Genome Announc.">
        <title>Complete Genome Sequence of the Subsurface, Mesophilic Sulfate-Reducing Bacterium Desulfovibrio aespoeensis Aspo-2.</title>
        <authorList>
            <person name="Pedersen K."/>
            <person name="Bengtsson A."/>
            <person name="Edlund J."/>
            <person name="Rabe L."/>
            <person name="Hazen T."/>
            <person name="Chakraborty R."/>
            <person name="Goodwin L."/>
            <person name="Shapiro N."/>
        </authorList>
    </citation>
    <scope>NUCLEOTIDE SEQUENCE [LARGE SCALE GENOMIC DNA]</scope>
    <source>
        <strain evidence="6">ATCC 700646 / DSM 10631 / Aspo-2</strain>
    </source>
</reference>
<dbReference type="InterPro" id="IPR003439">
    <property type="entry name" value="ABC_transporter-like_ATP-bd"/>
</dbReference>
<dbReference type="CDD" id="cd03228">
    <property type="entry name" value="ABCC_MRP_Like"/>
    <property type="match status" value="1"/>
</dbReference>
<dbReference type="Gene3D" id="3.40.50.300">
    <property type="entry name" value="P-loop containing nucleotide triphosphate hydrolases"/>
    <property type="match status" value="1"/>
</dbReference>
<dbReference type="GO" id="GO:0005524">
    <property type="term" value="F:ATP binding"/>
    <property type="evidence" value="ECO:0007669"/>
    <property type="project" value="UniProtKB-KW"/>
</dbReference>
<dbReference type="STRING" id="643562.Daes_0547"/>
<evidence type="ECO:0000313" key="6">
    <source>
        <dbReference type="Proteomes" id="UP000002191"/>
    </source>
</evidence>
<dbReference type="HOGENOM" id="CLU_000604_1_22_7"/>